<dbReference type="SUPFAM" id="SSF53850">
    <property type="entry name" value="Periplasmic binding protein-like II"/>
    <property type="match status" value="1"/>
</dbReference>
<dbReference type="GO" id="GO:0015833">
    <property type="term" value="P:peptide transport"/>
    <property type="evidence" value="ECO:0007669"/>
    <property type="project" value="TreeGrafter"/>
</dbReference>
<evidence type="ECO:0000313" key="4">
    <source>
        <dbReference type="Proteomes" id="UP001138997"/>
    </source>
</evidence>
<name>A0A9X1SWJ5_9ACTN</name>
<dbReference type="Proteomes" id="UP001138997">
    <property type="component" value="Unassembled WGS sequence"/>
</dbReference>
<dbReference type="PANTHER" id="PTHR30290:SF83">
    <property type="entry name" value="ABC TRANSPORTER SUBSTRATE-BINDING PROTEIN"/>
    <property type="match status" value="1"/>
</dbReference>
<dbReference type="GO" id="GO:1904680">
    <property type="term" value="F:peptide transmembrane transporter activity"/>
    <property type="evidence" value="ECO:0007669"/>
    <property type="project" value="TreeGrafter"/>
</dbReference>
<keyword evidence="4" id="KW-1185">Reference proteome</keyword>
<accession>A0A9X1SWJ5</accession>
<dbReference type="InterPro" id="IPR039424">
    <property type="entry name" value="SBP_5"/>
</dbReference>
<feature type="domain" description="Solute-binding protein family 5" evidence="2">
    <location>
        <begin position="86"/>
        <end position="415"/>
    </location>
</feature>
<comment type="caution">
    <text evidence="3">The sequence shown here is derived from an EMBL/GenBank/DDBJ whole genome shotgun (WGS) entry which is preliminary data.</text>
</comment>
<dbReference type="Gene3D" id="3.40.190.10">
    <property type="entry name" value="Periplasmic binding protein-like II"/>
    <property type="match status" value="1"/>
</dbReference>
<evidence type="ECO:0000313" key="3">
    <source>
        <dbReference type="EMBL" id="MCD5314095.1"/>
    </source>
</evidence>
<dbReference type="Pfam" id="PF00496">
    <property type="entry name" value="SBP_bac_5"/>
    <property type="match status" value="1"/>
</dbReference>
<dbReference type="Gene3D" id="3.10.105.10">
    <property type="entry name" value="Dipeptide-binding Protein, Domain 3"/>
    <property type="match status" value="1"/>
</dbReference>
<reference evidence="3" key="1">
    <citation type="submission" date="2021-11" db="EMBL/GenBank/DDBJ databases">
        <title>Streptomyces corallinus and Kineosporia corallina sp. nov., two new coral-derived marine actinobacteria.</title>
        <authorList>
            <person name="Buangrab K."/>
            <person name="Sutthacheep M."/>
            <person name="Yeemin T."/>
            <person name="Harunari E."/>
            <person name="Igarashi Y."/>
            <person name="Sripreechasak P."/>
            <person name="Kanchanasin P."/>
            <person name="Tanasupawat S."/>
            <person name="Phongsopitanun W."/>
        </authorList>
    </citation>
    <scope>NUCLEOTIDE SEQUENCE</scope>
    <source>
        <strain evidence="3">JCM 31032</strain>
    </source>
</reference>
<feature type="chain" id="PRO_5040767299" evidence="1">
    <location>
        <begin position="26"/>
        <end position="512"/>
    </location>
</feature>
<dbReference type="GO" id="GO:0043190">
    <property type="term" value="C:ATP-binding cassette (ABC) transporter complex"/>
    <property type="evidence" value="ECO:0007669"/>
    <property type="project" value="InterPro"/>
</dbReference>
<evidence type="ECO:0000256" key="1">
    <source>
        <dbReference type="SAM" id="SignalP"/>
    </source>
</evidence>
<sequence>MFHRPGRPRRPLLITVLAVSALALSACSGSSGGSGSGGTSDKTDLNLAVGVPLSGFSPQVIGDGYALQWMQAAYDTLTFAEADGTYSPMLATQWEYDDSQTKLTLDLRADVKFSDGTALDAEAVKKSLEATRDSAGGSASALAAIDEVTALDADTVELELKAPDPSLIRSLSQVAGMIANPKSVGTDALDAAPDGSGPYTLDADASVAGTSYVLQKKDDYWNTDLSLPFQKITIQSMPDQSAVLNALLSGQVDSSFIVSSNAEQATAQGLTVTQYSAPGAVGLYLWDRDGKIVPELKDVRVRQAINHAIDREALLTGVRAGHGTVTEQLFRPDWDSSDEALNASYSFDPAKAKALLKEAGYEDGFTVEILQNAAMPENDLVAQMLADVGITVKWKPTTNIVPDIQSGDTGLSIFQLASQAEWQLVTAFLLPNSPWNPLKSTDPQVEQLIEQAQQAGDDAARSAALKELNTYLVEQAWFAPFYFLTGNYASTNGVTVQAPYINVPAIYDFQLG</sequence>
<gene>
    <name evidence="3" type="ORF">LR394_24610</name>
</gene>
<dbReference type="EMBL" id="JAJOMB010000014">
    <property type="protein sequence ID" value="MCD5314095.1"/>
    <property type="molecule type" value="Genomic_DNA"/>
</dbReference>
<dbReference type="InterPro" id="IPR030678">
    <property type="entry name" value="Peptide/Ni-bd"/>
</dbReference>
<keyword evidence="1" id="KW-0732">Signal</keyword>
<dbReference type="InterPro" id="IPR000914">
    <property type="entry name" value="SBP_5_dom"/>
</dbReference>
<protein>
    <submittedName>
        <fullName evidence="3">ABC transporter substrate-binding protein</fullName>
    </submittedName>
</protein>
<dbReference type="PROSITE" id="PS51257">
    <property type="entry name" value="PROKAR_LIPOPROTEIN"/>
    <property type="match status" value="1"/>
</dbReference>
<dbReference type="PIRSF" id="PIRSF002741">
    <property type="entry name" value="MppA"/>
    <property type="match status" value="1"/>
</dbReference>
<proteinExistence type="predicted"/>
<dbReference type="RefSeq" id="WP_231446335.1">
    <property type="nucleotide sequence ID" value="NZ_JAJOMB010000014.1"/>
</dbReference>
<dbReference type="GO" id="GO:0042597">
    <property type="term" value="C:periplasmic space"/>
    <property type="evidence" value="ECO:0007669"/>
    <property type="project" value="UniProtKB-ARBA"/>
</dbReference>
<dbReference type="PANTHER" id="PTHR30290">
    <property type="entry name" value="PERIPLASMIC BINDING COMPONENT OF ABC TRANSPORTER"/>
    <property type="match status" value="1"/>
</dbReference>
<organism evidence="3 4">
    <name type="scientific">Kineosporia babensis</name>
    <dbReference type="NCBI Taxonomy" id="499548"/>
    <lineage>
        <taxon>Bacteria</taxon>
        <taxon>Bacillati</taxon>
        <taxon>Actinomycetota</taxon>
        <taxon>Actinomycetes</taxon>
        <taxon>Kineosporiales</taxon>
        <taxon>Kineosporiaceae</taxon>
        <taxon>Kineosporia</taxon>
    </lineage>
</organism>
<dbReference type="AlphaFoldDB" id="A0A9X1SWJ5"/>
<evidence type="ECO:0000259" key="2">
    <source>
        <dbReference type="Pfam" id="PF00496"/>
    </source>
</evidence>
<feature type="signal peptide" evidence="1">
    <location>
        <begin position="1"/>
        <end position="25"/>
    </location>
</feature>